<accession>A0A370KUT1</accession>
<feature type="domain" description="HTH marR-type" evidence="1">
    <location>
        <begin position="11"/>
        <end position="143"/>
    </location>
</feature>
<dbReference type="AlphaFoldDB" id="A0A370KUT1"/>
<dbReference type="EMBL" id="NAAC01000006">
    <property type="protein sequence ID" value="RDJ14366.1"/>
    <property type="molecule type" value="Genomic_DNA"/>
</dbReference>
<dbReference type="PROSITE" id="PS50995">
    <property type="entry name" value="HTH_MARR_2"/>
    <property type="match status" value="1"/>
</dbReference>
<evidence type="ECO:0000313" key="2">
    <source>
        <dbReference type="EMBL" id="RDJ14366.1"/>
    </source>
</evidence>
<reference evidence="2 3" key="1">
    <citation type="submission" date="2017-03" db="EMBL/GenBank/DDBJ databases">
        <title>Genome analysis of Rhizobial strains effectives or ineffectives for nitrogen fixation isolated from bean seeds.</title>
        <authorList>
            <person name="Peralta H."/>
            <person name="Aguilar-Vera A."/>
            <person name="Mora Y."/>
            <person name="Vargas-Lagunas C."/>
            <person name="Girard L."/>
            <person name="Mora J."/>
        </authorList>
    </citation>
    <scope>NUCLEOTIDE SEQUENCE [LARGE SCALE GENOMIC DNA]</scope>
    <source>
        <strain evidence="2 3">CCGM3</strain>
    </source>
</reference>
<dbReference type="PRINTS" id="PR00598">
    <property type="entry name" value="HTHMARR"/>
</dbReference>
<evidence type="ECO:0000259" key="1">
    <source>
        <dbReference type="PROSITE" id="PS50995"/>
    </source>
</evidence>
<dbReference type="PANTHER" id="PTHR33164:SF89">
    <property type="entry name" value="MARR FAMILY REGULATORY PROTEIN"/>
    <property type="match status" value="1"/>
</dbReference>
<organism evidence="2 3">
    <name type="scientific">Rhizobium grahamii</name>
    <dbReference type="NCBI Taxonomy" id="1120045"/>
    <lineage>
        <taxon>Bacteria</taxon>
        <taxon>Pseudomonadati</taxon>
        <taxon>Pseudomonadota</taxon>
        <taxon>Alphaproteobacteria</taxon>
        <taxon>Hyphomicrobiales</taxon>
        <taxon>Rhizobiaceae</taxon>
        <taxon>Rhizobium/Agrobacterium group</taxon>
        <taxon>Rhizobium</taxon>
    </lineage>
</organism>
<dbReference type="Proteomes" id="UP000254939">
    <property type="component" value="Unassembled WGS sequence"/>
</dbReference>
<dbReference type="InterPro" id="IPR036388">
    <property type="entry name" value="WH-like_DNA-bd_sf"/>
</dbReference>
<sequence>METPTDPTPISHRISEGLSRVAMAIRSDEWTKAEATGLKPTQLAILDYLVGRKEAARVKEIAAHLGVSQPTATDSVAALERKGFVEKTSAAGDKRAAAIGITSAGRDALQAVGAVEDAATAAARTLPAQEQQDLLMSLVKIIRHLQEADAIPIQRMCATCRYFRPYQHKGAAKPHHCDFVNAAFGQSEFRIDCRDHETADPATRAATWDAFQEG</sequence>
<dbReference type="SUPFAM" id="SSF46785">
    <property type="entry name" value="Winged helix' DNA-binding domain"/>
    <property type="match status" value="1"/>
</dbReference>
<dbReference type="InterPro" id="IPR000835">
    <property type="entry name" value="HTH_MarR-typ"/>
</dbReference>
<dbReference type="RefSeq" id="WP_114712029.1">
    <property type="nucleotide sequence ID" value="NZ_KZ857258.1"/>
</dbReference>
<dbReference type="SMART" id="SM00347">
    <property type="entry name" value="HTH_MARR"/>
    <property type="match status" value="1"/>
</dbReference>
<dbReference type="CDD" id="cd00090">
    <property type="entry name" value="HTH_ARSR"/>
    <property type="match status" value="1"/>
</dbReference>
<dbReference type="GO" id="GO:0006950">
    <property type="term" value="P:response to stress"/>
    <property type="evidence" value="ECO:0007669"/>
    <property type="project" value="TreeGrafter"/>
</dbReference>
<dbReference type="Gene3D" id="1.10.10.10">
    <property type="entry name" value="Winged helix-like DNA-binding domain superfamily/Winged helix DNA-binding domain"/>
    <property type="match status" value="1"/>
</dbReference>
<gene>
    <name evidence="2" type="ORF">B5K06_05565</name>
</gene>
<comment type="caution">
    <text evidence="2">The sequence shown here is derived from an EMBL/GenBank/DDBJ whole genome shotgun (WGS) entry which is preliminary data.</text>
</comment>
<dbReference type="OrthoDB" id="9783504at2"/>
<dbReference type="InterPro" id="IPR036390">
    <property type="entry name" value="WH_DNA-bd_sf"/>
</dbReference>
<dbReference type="InterPro" id="IPR039422">
    <property type="entry name" value="MarR/SlyA-like"/>
</dbReference>
<proteinExistence type="predicted"/>
<name>A0A370KUT1_9HYPH</name>
<dbReference type="InterPro" id="IPR011991">
    <property type="entry name" value="ArsR-like_HTH"/>
</dbReference>
<evidence type="ECO:0000313" key="3">
    <source>
        <dbReference type="Proteomes" id="UP000254939"/>
    </source>
</evidence>
<dbReference type="PANTHER" id="PTHR33164">
    <property type="entry name" value="TRANSCRIPTIONAL REGULATOR, MARR FAMILY"/>
    <property type="match status" value="1"/>
</dbReference>
<protein>
    <submittedName>
        <fullName evidence="2">Transcriptional regulator</fullName>
    </submittedName>
</protein>
<dbReference type="Pfam" id="PF12802">
    <property type="entry name" value="MarR_2"/>
    <property type="match status" value="1"/>
</dbReference>
<dbReference type="GO" id="GO:0003700">
    <property type="term" value="F:DNA-binding transcription factor activity"/>
    <property type="evidence" value="ECO:0007669"/>
    <property type="project" value="InterPro"/>
</dbReference>